<dbReference type="SUPFAM" id="SSF48403">
    <property type="entry name" value="Ankyrin repeat"/>
    <property type="match status" value="1"/>
</dbReference>
<evidence type="ECO:0000313" key="3">
    <source>
        <dbReference type="Proteomes" id="UP001239795"/>
    </source>
</evidence>
<accession>A0AAI9UH20</accession>
<dbReference type="Gene3D" id="1.25.40.20">
    <property type="entry name" value="Ankyrin repeat-containing domain"/>
    <property type="match status" value="1"/>
</dbReference>
<name>A0AAI9UH20_9PEZI</name>
<feature type="compositionally biased region" description="Basic and acidic residues" evidence="1">
    <location>
        <begin position="1"/>
        <end position="14"/>
    </location>
</feature>
<evidence type="ECO:0000313" key="2">
    <source>
        <dbReference type="EMBL" id="KAK1458298.1"/>
    </source>
</evidence>
<organism evidence="2 3">
    <name type="scientific">Colletotrichum melonis</name>
    <dbReference type="NCBI Taxonomy" id="1209925"/>
    <lineage>
        <taxon>Eukaryota</taxon>
        <taxon>Fungi</taxon>
        <taxon>Dikarya</taxon>
        <taxon>Ascomycota</taxon>
        <taxon>Pezizomycotina</taxon>
        <taxon>Sordariomycetes</taxon>
        <taxon>Hypocreomycetidae</taxon>
        <taxon>Glomerellales</taxon>
        <taxon>Glomerellaceae</taxon>
        <taxon>Colletotrichum</taxon>
        <taxon>Colletotrichum acutatum species complex</taxon>
    </lineage>
</organism>
<proteinExistence type="predicted"/>
<comment type="caution">
    <text evidence="2">The sequence shown here is derived from an EMBL/GenBank/DDBJ whole genome shotgun (WGS) entry which is preliminary data.</text>
</comment>
<evidence type="ECO:0008006" key="4">
    <source>
        <dbReference type="Google" id="ProtNLM"/>
    </source>
</evidence>
<dbReference type="Proteomes" id="UP001239795">
    <property type="component" value="Unassembled WGS sequence"/>
</dbReference>
<gene>
    <name evidence="2" type="ORF">CMEL01_15645</name>
</gene>
<evidence type="ECO:0000256" key="1">
    <source>
        <dbReference type="SAM" id="MobiDB-lite"/>
    </source>
</evidence>
<sequence length="275" mass="31139">MAEPAEHDSDDEKILTSPPPEGFSPEAARRFLDLFRKEDAREILFQYDAILPHNADFDQLLRWVTDPTTGDTAVHVAVAARNIGALGSHIESFGRDWSANPWLLTCFRAPFFLRNKAGDTVFHVAARTGRLDVVNGVWRVFWLHPGWNQPSYESGSDAYAPVCEDLGEFEHDPEQMYVPEYIVAIVLLARKNGNGHTAADEAAAAGHHDVAQWLWLMLERLTLGNKRATESRMARMEELVDNRYDINGHHITAVQLPYIRKWTQFVNGRVISGNY</sequence>
<protein>
    <recommendedName>
        <fullName evidence="4">Ankyrin repeat protein</fullName>
    </recommendedName>
</protein>
<dbReference type="EMBL" id="MLGG01000014">
    <property type="protein sequence ID" value="KAK1458298.1"/>
    <property type="molecule type" value="Genomic_DNA"/>
</dbReference>
<dbReference type="InterPro" id="IPR036770">
    <property type="entry name" value="Ankyrin_rpt-contain_sf"/>
</dbReference>
<keyword evidence="3" id="KW-1185">Reference proteome</keyword>
<dbReference type="AlphaFoldDB" id="A0AAI9UH20"/>
<reference evidence="2 3" key="1">
    <citation type="submission" date="2016-10" db="EMBL/GenBank/DDBJ databases">
        <title>The genome sequence of Colletotrichum fioriniae PJ7.</title>
        <authorList>
            <person name="Baroncelli R."/>
        </authorList>
    </citation>
    <scope>NUCLEOTIDE SEQUENCE [LARGE SCALE GENOMIC DNA]</scope>
    <source>
        <strain evidence="2">Col 31</strain>
    </source>
</reference>
<feature type="region of interest" description="Disordered" evidence="1">
    <location>
        <begin position="1"/>
        <end position="25"/>
    </location>
</feature>